<organism evidence="4 5">
    <name type="scientific">Ancylostoma duodenale</name>
    <dbReference type="NCBI Taxonomy" id="51022"/>
    <lineage>
        <taxon>Eukaryota</taxon>
        <taxon>Metazoa</taxon>
        <taxon>Ecdysozoa</taxon>
        <taxon>Nematoda</taxon>
        <taxon>Chromadorea</taxon>
        <taxon>Rhabditida</taxon>
        <taxon>Rhabditina</taxon>
        <taxon>Rhabditomorpha</taxon>
        <taxon>Strongyloidea</taxon>
        <taxon>Ancylostomatidae</taxon>
        <taxon>Ancylostomatinae</taxon>
        <taxon>Ancylostoma</taxon>
    </lineage>
</organism>
<keyword evidence="4" id="KW-0176">Collagen</keyword>
<dbReference type="OrthoDB" id="5875171at2759"/>
<dbReference type="Pfam" id="PF01391">
    <property type="entry name" value="Collagen"/>
    <property type="match status" value="1"/>
</dbReference>
<feature type="domain" description="Nematode cuticle collagen N-terminal" evidence="3">
    <location>
        <begin position="8"/>
        <end position="58"/>
    </location>
</feature>
<dbReference type="GO" id="GO:0042302">
    <property type="term" value="F:structural constituent of cuticle"/>
    <property type="evidence" value="ECO:0007669"/>
    <property type="project" value="InterPro"/>
</dbReference>
<dbReference type="PANTHER" id="PTHR24637">
    <property type="entry name" value="COLLAGEN"/>
    <property type="match status" value="1"/>
</dbReference>
<dbReference type="GO" id="GO:0005581">
    <property type="term" value="C:collagen trimer"/>
    <property type="evidence" value="ECO:0007669"/>
    <property type="project" value="UniProtKB-KW"/>
</dbReference>
<feature type="compositionally biased region" description="Low complexity" evidence="2">
    <location>
        <begin position="191"/>
        <end position="218"/>
    </location>
</feature>
<feature type="compositionally biased region" description="Low complexity" evidence="2">
    <location>
        <begin position="170"/>
        <end position="182"/>
    </location>
</feature>
<keyword evidence="1" id="KW-0677">Repeat</keyword>
<evidence type="ECO:0000259" key="3">
    <source>
        <dbReference type="SMART" id="SM01088"/>
    </source>
</evidence>
<evidence type="ECO:0000256" key="1">
    <source>
        <dbReference type="ARBA" id="ARBA00022737"/>
    </source>
</evidence>
<dbReference type="SMART" id="SM01088">
    <property type="entry name" value="Col_cuticle_N"/>
    <property type="match status" value="1"/>
</dbReference>
<sequence length="299" mass="31034">MFEEKLIVGVASACSTLAIVTCLVVVPSLYNTINEIHDEVLDGVSVFRVETDSAWTQMMDFQVTVTPAAKPRENPFNSIFRQKRQSYGLPAFCQCEPTKPVCPPGPPGPPGQAGPPGTPGQPGPPGEDNTSTFAPITCPSRDVGCTKCPPGPQGQPGQDGAPGNPGPNGQPGQPGSPGQDGQPGPPGPPGDAGAPGNPGSDGQPGQPGQDGTTGKGPPVDLDPLDLRALLEIQEVPDRLVSLEDLAVPVQPDSLELQEILEAMDNLDNEEDLVFLVPMPLTALVQLVHLCSLVVSSTER</sequence>
<evidence type="ECO:0000313" key="5">
    <source>
        <dbReference type="Proteomes" id="UP000054047"/>
    </source>
</evidence>
<dbReference type="Proteomes" id="UP000054047">
    <property type="component" value="Unassembled WGS sequence"/>
</dbReference>
<dbReference type="Gene3D" id="1.20.5.320">
    <property type="entry name" value="6-Phosphogluconate Dehydrogenase, domain 3"/>
    <property type="match status" value="1"/>
</dbReference>
<evidence type="ECO:0000313" key="4">
    <source>
        <dbReference type="EMBL" id="KIH46895.1"/>
    </source>
</evidence>
<evidence type="ECO:0000256" key="2">
    <source>
        <dbReference type="SAM" id="MobiDB-lite"/>
    </source>
</evidence>
<name>A0A0C2FED0_9BILA</name>
<gene>
    <name evidence="4" type="ORF">ANCDUO_23051</name>
</gene>
<protein>
    <submittedName>
        <fullName evidence="4">Nematode cuticle collagen domain protein</fullName>
    </submittedName>
</protein>
<dbReference type="InterPro" id="IPR008160">
    <property type="entry name" value="Collagen"/>
</dbReference>
<feature type="region of interest" description="Disordered" evidence="2">
    <location>
        <begin position="103"/>
        <end position="222"/>
    </location>
</feature>
<feature type="compositionally biased region" description="Pro residues" evidence="2">
    <location>
        <begin position="103"/>
        <end position="125"/>
    </location>
</feature>
<dbReference type="PANTHER" id="PTHR24637:SF194">
    <property type="entry name" value="CUTICLE COLLAGEN 10-RELATED"/>
    <property type="match status" value="1"/>
</dbReference>
<dbReference type="Pfam" id="PF01484">
    <property type="entry name" value="Col_cuticle_N"/>
    <property type="match status" value="1"/>
</dbReference>
<accession>A0A0C2FED0</accession>
<proteinExistence type="predicted"/>
<keyword evidence="5" id="KW-1185">Reference proteome</keyword>
<dbReference type="EMBL" id="KN768344">
    <property type="protein sequence ID" value="KIH46895.1"/>
    <property type="molecule type" value="Genomic_DNA"/>
</dbReference>
<dbReference type="AlphaFoldDB" id="A0A0C2FED0"/>
<dbReference type="InterPro" id="IPR002486">
    <property type="entry name" value="Col_cuticle_N"/>
</dbReference>
<reference evidence="4 5" key="1">
    <citation type="submission" date="2013-12" db="EMBL/GenBank/DDBJ databases">
        <title>Draft genome of the parsitic nematode Ancylostoma duodenale.</title>
        <authorList>
            <person name="Mitreva M."/>
        </authorList>
    </citation>
    <scope>NUCLEOTIDE SEQUENCE [LARGE SCALE GENOMIC DNA]</scope>
    <source>
        <strain evidence="4 5">Zhejiang</strain>
    </source>
</reference>